<evidence type="ECO:0000256" key="5">
    <source>
        <dbReference type="ARBA" id="ARBA00022741"/>
    </source>
</evidence>
<feature type="domain" description="Mop" evidence="11">
    <location>
        <begin position="289"/>
        <end position="353"/>
    </location>
</feature>
<dbReference type="Gene3D" id="2.40.50.100">
    <property type="match status" value="1"/>
</dbReference>
<dbReference type="Gene3D" id="3.40.50.300">
    <property type="entry name" value="P-loop containing nucleotide triphosphate hydrolases"/>
    <property type="match status" value="1"/>
</dbReference>
<dbReference type="NCBIfam" id="TIGR02142">
    <property type="entry name" value="modC_ABC"/>
    <property type="match status" value="1"/>
</dbReference>
<dbReference type="RefSeq" id="WP_126784830.1">
    <property type="nucleotide sequence ID" value="NZ_PIQF01000002.1"/>
</dbReference>
<evidence type="ECO:0000259" key="11">
    <source>
        <dbReference type="PROSITE" id="PS51866"/>
    </source>
</evidence>
<keyword evidence="13" id="KW-1185">Reference proteome</keyword>
<evidence type="ECO:0000256" key="3">
    <source>
        <dbReference type="ARBA" id="ARBA00022505"/>
    </source>
</evidence>
<comment type="caution">
    <text evidence="12">The sequence shown here is derived from an EMBL/GenBank/DDBJ whole genome shotgun (WGS) entry which is preliminary data.</text>
</comment>
<dbReference type="GO" id="GO:0016020">
    <property type="term" value="C:membrane"/>
    <property type="evidence" value="ECO:0007669"/>
    <property type="project" value="InterPro"/>
</dbReference>
<dbReference type="InterPro" id="IPR027417">
    <property type="entry name" value="P-loop_NTPase"/>
</dbReference>
<dbReference type="InterPro" id="IPR003439">
    <property type="entry name" value="ABC_transporter-like_ATP-bd"/>
</dbReference>
<evidence type="ECO:0000256" key="1">
    <source>
        <dbReference type="ARBA" id="ARBA00022448"/>
    </source>
</evidence>
<keyword evidence="4" id="KW-0997">Cell inner membrane</keyword>
<dbReference type="EMBL" id="PIQF01000002">
    <property type="protein sequence ID" value="RUO76107.1"/>
    <property type="molecule type" value="Genomic_DNA"/>
</dbReference>
<dbReference type="Pfam" id="PF00005">
    <property type="entry name" value="ABC_tran"/>
    <property type="match status" value="1"/>
</dbReference>
<dbReference type="PANTHER" id="PTHR43514:SF4">
    <property type="entry name" value="ABC TRANSPORTER I FAMILY MEMBER 10"/>
    <property type="match status" value="1"/>
</dbReference>
<evidence type="ECO:0000256" key="6">
    <source>
        <dbReference type="ARBA" id="ARBA00022840"/>
    </source>
</evidence>
<reference evidence="12 13" key="1">
    <citation type="journal article" date="2011" name="Front. Microbiol.">
        <title>Genomic signatures of strain selection and enhancement in Bacillus atrophaeus var. globigii, a historical biowarfare simulant.</title>
        <authorList>
            <person name="Gibbons H.S."/>
            <person name="Broomall S.M."/>
            <person name="McNew L.A."/>
            <person name="Daligault H."/>
            <person name="Chapman C."/>
            <person name="Bruce D."/>
            <person name="Karavis M."/>
            <person name="Krepps M."/>
            <person name="McGregor P.A."/>
            <person name="Hong C."/>
            <person name="Park K.H."/>
            <person name="Akmal A."/>
            <person name="Feldman A."/>
            <person name="Lin J.S."/>
            <person name="Chang W.E."/>
            <person name="Higgs B.W."/>
            <person name="Demirev P."/>
            <person name="Lindquist J."/>
            <person name="Liem A."/>
            <person name="Fochler E."/>
            <person name="Read T.D."/>
            <person name="Tapia R."/>
            <person name="Johnson S."/>
            <person name="Bishop-Lilly K.A."/>
            <person name="Detter C."/>
            <person name="Han C."/>
            <person name="Sozhamannan S."/>
            <person name="Rosenzweig C.N."/>
            <person name="Skowronski E.W."/>
        </authorList>
    </citation>
    <scope>NUCLEOTIDE SEQUENCE [LARGE SCALE GENOMIC DNA]</scope>
    <source>
        <strain evidence="12 13">CL-SP19</strain>
    </source>
</reference>
<dbReference type="SUPFAM" id="SSF50331">
    <property type="entry name" value="MOP-like"/>
    <property type="match status" value="1"/>
</dbReference>
<evidence type="ECO:0000256" key="9">
    <source>
        <dbReference type="PROSITE-ProRule" id="PRU01213"/>
    </source>
</evidence>
<dbReference type="GO" id="GO:0015098">
    <property type="term" value="F:molybdate ion transmembrane transporter activity"/>
    <property type="evidence" value="ECO:0007669"/>
    <property type="project" value="InterPro"/>
</dbReference>
<dbReference type="GO" id="GO:0005524">
    <property type="term" value="F:ATP binding"/>
    <property type="evidence" value="ECO:0007669"/>
    <property type="project" value="UniProtKB-KW"/>
</dbReference>
<evidence type="ECO:0000256" key="8">
    <source>
        <dbReference type="ARBA" id="ARBA00023136"/>
    </source>
</evidence>
<dbReference type="InterPro" id="IPR005116">
    <property type="entry name" value="Transp-assoc_OB_typ1"/>
</dbReference>
<feature type="domain" description="ABC transporter" evidence="10">
    <location>
        <begin position="1"/>
        <end position="232"/>
    </location>
</feature>
<keyword evidence="3 9" id="KW-0500">Molybdenum</keyword>
<organism evidence="12 13">
    <name type="scientific">Idiomarina seosinensis</name>
    <dbReference type="NCBI Taxonomy" id="281739"/>
    <lineage>
        <taxon>Bacteria</taxon>
        <taxon>Pseudomonadati</taxon>
        <taxon>Pseudomonadota</taxon>
        <taxon>Gammaproteobacteria</taxon>
        <taxon>Alteromonadales</taxon>
        <taxon>Idiomarinaceae</taxon>
        <taxon>Idiomarina</taxon>
    </lineage>
</organism>
<evidence type="ECO:0000313" key="12">
    <source>
        <dbReference type="EMBL" id="RUO76107.1"/>
    </source>
</evidence>
<evidence type="ECO:0000256" key="7">
    <source>
        <dbReference type="ARBA" id="ARBA00022967"/>
    </source>
</evidence>
<dbReference type="PANTHER" id="PTHR43514">
    <property type="entry name" value="ABC TRANSPORTER I FAMILY MEMBER 10"/>
    <property type="match status" value="1"/>
</dbReference>
<keyword evidence="5" id="KW-0547">Nucleotide-binding</keyword>
<dbReference type="Proteomes" id="UP000287908">
    <property type="component" value="Unassembled WGS sequence"/>
</dbReference>
<keyword evidence="2" id="KW-1003">Cell membrane</keyword>
<keyword evidence="6 12" id="KW-0067">ATP-binding</keyword>
<dbReference type="PROSITE" id="PS00211">
    <property type="entry name" value="ABC_TRANSPORTER_1"/>
    <property type="match status" value="1"/>
</dbReference>
<keyword evidence="8" id="KW-0472">Membrane</keyword>
<dbReference type="GO" id="GO:0016887">
    <property type="term" value="F:ATP hydrolysis activity"/>
    <property type="evidence" value="ECO:0007669"/>
    <property type="project" value="InterPro"/>
</dbReference>
<evidence type="ECO:0000256" key="4">
    <source>
        <dbReference type="ARBA" id="ARBA00022519"/>
    </source>
</evidence>
<dbReference type="AlphaFoldDB" id="A0A432ZDS1"/>
<protein>
    <submittedName>
        <fullName evidence="12">Molybdenum ABC transporter ATP-binding protein</fullName>
    </submittedName>
</protein>
<dbReference type="Pfam" id="PF03459">
    <property type="entry name" value="TOBE"/>
    <property type="match status" value="1"/>
</dbReference>
<dbReference type="PROSITE" id="PS50893">
    <property type="entry name" value="ABC_TRANSPORTER_2"/>
    <property type="match status" value="1"/>
</dbReference>
<dbReference type="InterPro" id="IPR050334">
    <property type="entry name" value="Molybdenum_import_ModC"/>
</dbReference>
<evidence type="ECO:0000259" key="10">
    <source>
        <dbReference type="PROSITE" id="PS50893"/>
    </source>
</evidence>
<dbReference type="InterPro" id="IPR017871">
    <property type="entry name" value="ABC_transporter-like_CS"/>
</dbReference>
<dbReference type="PROSITE" id="PS51866">
    <property type="entry name" value="MOP"/>
    <property type="match status" value="1"/>
</dbReference>
<dbReference type="InterPro" id="IPR004606">
    <property type="entry name" value="Mop_domain"/>
</dbReference>
<accession>A0A432ZDS1</accession>
<dbReference type="SMART" id="SM00382">
    <property type="entry name" value="AAA"/>
    <property type="match status" value="1"/>
</dbReference>
<keyword evidence="7" id="KW-1278">Translocase</keyword>
<keyword evidence="1" id="KW-0813">Transport</keyword>
<name>A0A432ZDS1_9GAMM</name>
<proteinExistence type="predicted"/>
<dbReference type="GO" id="GO:0140359">
    <property type="term" value="F:ABC-type transporter activity"/>
    <property type="evidence" value="ECO:0007669"/>
    <property type="project" value="InterPro"/>
</dbReference>
<evidence type="ECO:0000256" key="2">
    <source>
        <dbReference type="ARBA" id="ARBA00022475"/>
    </source>
</evidence>
<evidence type="ECO:0000313" key="13">
    <source>
        <dbReference type="Proteomes" id="UP000287908"/>
    </source>
</evidence>
<dbReference type="SUPFAM" id="SSF52540">
    <property type="entry name" value="P-loop containing nucleoside triphosphate hydrolases"/>
    <property type="match status" value="1"/>
</dbReference>
<gene>
    <name evidence="12" type="primary">modC</name>
    <name evidence="12" type="ORF">CWI81_08300</name>
</gene>
<dbReference type="InterPro" id="IPR008995">
    <property type="entry name" value="Mo/tungstate-bd_C_term_dom"/>
</dbReference>
<sequence>MLHVDIELQRGDFRLQLAHQFAAHKVTAIFGPSGCGKSTLLRSIAGLEPGLRGTVCWQNNIWHAQERIVKTEQRGIALVFQQPHLFTTKTVEANLRYGMPRASVLKACAMQFEDIIELLSLQPFMQRKPAQLSGGQQQRVAIARALLSQPQLLLLDEPMNGLDQAAKSQIMADLKRIQQRFALPILLVSHHVDEVVQLADEVVIMREGKLLSTGTLQQQVGQLSLHDEGPLSVLSISPGDNNQKDGLLAWQLGQQTLWLPTTGLPANSDSKRLLVWARDVSLATGPLKNTSLNNQVRAQIVGFERAQHDAEMVVELAVGEQQLRALVTKASIERLNLRAGYCVYAAFKAAALH</sequence>
<dbReference type="InterPro" id="IPR011868">
    <property type="entry name" value="ModC_ABC_ATP-bd"/>
</dbReference>
<dbReference type="OrthoDB" id="9802264at2"/>
<dbReference type="InterPro" id="IPR003593">
    <property type="entry name" value="AAA+_ATPase"/>
</dbReference>